<dbReference type="RefSeq" id="WP_216148664.1">
    <property type="nucleotide sequence ID" value="NZ_JAHLDV010000018.1"/>
</dbReference>
<name>A0ABS6BSY4_9CLOT</name>
<organism evidence="1 2">
    <name type="scientific">Clostridium frigoris</name>
    <dbReference type="NCBI Taxonomy" id="205327"/>
    <lineage>
        <taxon>Bacteria</taxon>
        <taxon>Bacillati</taxon>
        <taxon>Bacillota</taxon>
        <taxon>Clostridia</taxon>
        <taxon>Eubacteriales</taxon>
        <taxon>Clostridiaceae</taxon>
        <taxon>Clostridium</taxon>
    </lineage>
</organism>
<evidence type="ECO:0000313" key="2">
    <source>
        <dbReference type="Proteomes" id="UP000776252"/>
    </source>
</evidence>
<gene>
    <name evidence="1" type="ORF">KPL37_09680</name>
</gene>
<evidence type="ECO:0000313" key="1">
    <source>
        <dbReference type="EMBL" id="MBU3160021.1"/>
    </source>
</evidence>
<dbReference type="EMBL" id="JAHLDV010000018">
    <property type="protein sequence ID" value="MBU3160021.1"/>
    <property type="molecule type" value="Genomic_DNA"/>
</dbReference>
<proteinExistence type="predicted"/>
<protein>
    <submittedName>
        <fullName evidence="1">Uncharacterized protein</fullName>
    </submittedName>
</protein>
<keyword evidence="2" id="KW-1185">Reference proteome</keyword>
<accession>A0ABS6BSY4</accession>
<reference evidence="1 2" key="1">
    <citation type="submission" date="2021-06" db="EMBL/GenBank/DDBJ databases">
        <title>Clostridia strains as spoilage organisms.</title>
        <authorList>
            <person name="Wambui J."/>
            <person name="Stephan R."/>
            <person name="Stevens M.J.A."/>
        </authorList>
    </citation>
    <scope>NUCLEOTIDE SEQUENCE [LARGE SCALE GENOMIC DNA]</scope>
    <source>
        <strain evidence="1 2">DSM 14204</strain>
    </source>
</reference>
<dbReference type="Proteomes" id="UP000776252">
    <property type="component" value="Unassembled WGS sequence"/>
</dbReference>
<sequence length="253" mass="29543">MRITNTNDSSFSKLAYLHSNYRDIAYPALKDMFESCISSRELSDEHDEILDVTASLLIKTHNDKTILPTIVDTIFSRNRKGLFNHDLIWAFFQARDPHSLMLIANYLDSEDIADVKLAGKLLDFVPSIDITRGEYIKDNYISFVCYLKENYPFLYFTGESFQRESNPKPYCLAIDAKYLCKRVSVNTGIPFIPLTQKETSLSNYFNKLDYDNKQLLSNFSLKIHYENKYLWRSWINQSIIKQINTAEVRFGFL</sequence>
<comment type="caution">
    <text evidence="1">The sequence shown here is derived from an EMBL/GenBank/DDBJ whole genome shotgun (WGS) entry which is preliminary data.</text>
</comment>